<dbReference type="PANTHER" id="PTHR24413">
    <property type="entry name" value="SPECKLE-TYPE POZ PROTEIN"/>
    <property type="match status" value="1"/>
</dbReference>
<keyword evidence="4" id="KW-1185">Reference proteome</keyword>
<evidence type="ECO:0000313" key="4">
    <source>
        <dbReference type="Proteomes" id="UP000886998"/>
    </source>
</evidence>
<dbReference type="CDD" id="cd18186">
    <property type="entry name" value="BTB_POZ_ZBTB_KLHL-like"/>
    <property type="match status" value="1"/>
</dbReference>
<dbReference type="InterPro" id="IPR000210">
    <property type="entry name" value="BTB/POZ_dom"/>
</dbReference>
<name>A0A8X7CPU1_9ARAC</name>
<evidence type="ECO:0000259" key="1">
    <source>
        <dbReference type="PROSITE" id="PS50097"/>
    </source>
</evidence>
<feature type="domain" description="MATH" evidence="2">
    <location>
        <begin position="2"/>
        <end position="134"/>
    </location>
</feature>
<dbReference type="AlphaFoldDB" id="A0A8X7CPU1"/>
<dbReference type="SMART" id="SM00225">
    <property type="entry name" value="BTB"/>
    <property type="match status" value="1"/>
</dbReference>
<dbReference type="PROSITE" id="PS50144">
    <property type="entry name" value="MATH"/>
    <property type="match status" value="1"/>
</dbReference>
<dbReference type="GO" id="GO:0030163">
    <property type="term" value="P:protein catabolic process"/>
    <property type="evidence" value="ECO:0007669"/>
    <property type="project" value="UniProtKB-ARBA"/>
</dbReference>
<dbReference type="Pfam" id="PF22486">
    <property type="entry name" value="MATH_2"/>
    <property type="match status" value="1"/>
</dbReference>
<dbReference type="SUPFAM" id="SSF54695">
    <property type="entry name" value="POZ domain"/>
    <property type="match status" value="1"/>
</dbReference>
<organism evidence="3 4">
    <name type="scientific">Trichonephila inaurata madagascariensis</name>
    <dbReference type="NCBI Taxonomy" id="2747483"/>
    <lineage>
        <taxon>Eukaryota</taxon>
        <taxon>Metazoa</taxon>
        <taxon>Ecdysozoa</taxon>
        <taxon>Arthropoda</taxon>
        <taxon>Chelicerata</taxon>
        <taxon>Arachnida</taxon>
        <taxon>Araneae</taxon>
        <taxon>Araneomorphae</taxon>
        <taxon>Entelegynae</taxon>
        <taxon>Araneoidea</taxon>
        <taxon>Nephilidae</taxon>
        <taxon>Trichonephila</taxon>
        <taxon>Trichonephila inaurata</taxon>
    </lineage>
</organism>
<comment type="caution">
    <text evidence="3">The sequence shown here is derived from an EMBL/GenBank/DDBJ whole genome shotgun (WGS) entry which is preliminary data.</text>
</comment>
<accession>A0A8X7CPU1</accession>
<dbReference type="PROSITE" id="PS50097">
    <property type="entry name" value="BTB"/>
    <property type="match status" value="1"/>
</dbReference>
<dbReference type="Gene3D" id="3.30.710.10">
    <property type="entry name" value="Potassium Channel Kv1.1, Chain A"/>
    <property type="match status" value="1"/>
</dbReference>
<dbReference type="InterPro" id="IPR008974">
    <property type="entry name" value="TRAF-like"/>
</dbReference>
<dbReference type="OrthoDB" id="6431021at2759"/>
<evidence type="ECO:0008006" key="5">
    <source>
        <dbReference type="Google" id="ProtNLM"/>
    </source>
</evidence>
<gene>
    <name evidence="3" type="ORF">TNIN_429801</name>
</gene>
<dbReference type="CDD" id="cd00121">
    <property type="entry name" value="MATH"/>
    <property type="match status" value="1"/>
</dbReference>
<dbReference type="InterPro" id="IPR002083">
    <property type="entry name" value="MATH/TRAF_dom"/>
</dbReference>
<reference evidence="3" key="1">
    <citation type="submission" date="2020-08" db="EMBL/GenBank/DDBJ databases">
        <title>Multicomponent nature underlies the extraordinary mechanical properties of spider dragline silk.</title>
        <authorList>
            <person name="Kono N."/>
            <person name="Nakamura H."/>
            <person name="Mori M."/>
            <person name="Yoshida Y."/>
            <person name="Ohtoshi R."/>
            <person name="Malay A.D."/>
            <person name="Moran D.A.P."/>
            <person name="Tomita M."/>
            <person name="Numata K."/>
            <person name="Arakawa K."/>
        </authorList>
    </citation>
    <scope>NUCLEOTIDE SEQUENCE</scope>
</reference>
<sequence length="449" mass="52356">MSYEIKWIIENFNFFFQNSGECISSPRFTVDTLGKTTWKLKLYPTGNIELNKDFISIFLRREKNTTEPLNVTLSYRISILGTDDSVLFSRTVLKYPFGRGCGDGFGEYMKRDEILKIRRKDYLPQNALTVHCSIWNDVQEHVRCLARTRILVERRSFMWNIKQFNSFQESIHTIYSEAAKRQMMTLKLFLSSGQNKETFIRLKVCPCDKILKLSTFCIYLVDTSRKRIECFNDEIQFREDTPIVFTLTFSKKELIDNKNRFLPNNILQLYCECAFTIGFVFNGIENISSGISPSIQEGNFTSDGFISKKMRLDSKTVLTEHFKSLYKENWLCDTKLKTKSGLFPAHKNILGARSPVFKAMFKNDMKEKHSNCVDIEDLDDDTVQRMLLYMYTATLPDLQWDSACNLYFAADKHFQYRYMEMLHGKEFKVSCRSTVSSGEKIRTSKGSVS</sequence>
<dbReference type="EMBL" id="BMAV01020281">
    <property type="protein sequence ID" value="GFY73685.1"/>
    <property type="molecule type" value="Genomic_DNA"/>
</dbReference>
<proteinExistence type="predicted"/>
<dbReference type="Proteomes" id="UP000886998">
    <property type="component" value="Unassembled WGS sequence"/>
</dbReference>
<dbReference type="InterPro" id="IPR011333">
    <property type="entry name" value="SKP1/BTB/POZ_sf"/>
</dbReference>
<dbReference type="Gene3D" id="2.60.210.10">
    <property type="entry name" value="Apoptosis, Tumor Necrosis Factor Receptor Associated Protein 2, Chain A"/>
    <property type="match status" value="1"/>
</dbReference>
<feature type="domain" description="BTB" evidence="1">
    <location>
        <begin position="332"/>
        <end position="399"/>
    </location>
</feature>
<dbReference type="SUPFAM" id="SSF49599">
    <property type="entry name" value="TRAF domain-like"/>
    <property type="match status" value="1"/>
</dbReference>
<protein>
    <recommendedName>
        <fullName evidence="5">Speckle-type POZ protein</fullName>
    </recommendedName>
</protein>
<evidence type="ECO:0000313" key="3">
    <source>
        <dbReference type="EMBL" id="GFY73685.1"/>
    </source>
</evidence>
<dbReference type="Pfam" id="PF00651">
    <property type="entry name" value="BTB"/>
    <property type="match status" value="1"/>
</dbReference>
<evidence type="ECO:0000259" key="2">
    <source>
        <dbReference type="PROSITE" id="PS50144"/>
    </source>
</evidence>